<keyword evidence="1" id="KW-0812">Transmembrane</keyword>
<keyword evidence="1" id="KW-1133">Transmembrane helix</keyword>
<name>E6PXG0_9ZZZZ</name>
<gene>
    <name evidence="2" type="ORF">CARN3_0558</name>
</gene>
<feature type="transmembrane region" description="Helical" evidence="1">
    <location>
        <begin position="12"/>
        <end position="27"/>
    </location>
</feature>
<dbReference type="AlphaFoldDB" id="E6PXG0"/>
<reference evidence="2" key="1">
    <citation type="submission" date="2009-10" db="EMBL/GenBank/DDBJ databases">
        <title>Diversity of trophic interactions inside an arsenic-rich microbial ecosystem.</title>
        <authorList>
            <person name="Bertin P.N."/>
            <person name="Heinrich-Salmeron A."/>
            <person name="Pelletier E."/>
            <person name="Goulhen-Chollet F."/>
            <person name="Arsene-Ploetze F."/>
            <person name="Gallien S."/>
            <person name="Calteau A."/>
            <person name="Vallenet D."/>
            <person name="Casiot C."/>
            <person name="Chane-Woon-Ming B."/>
            <person name="Giloteaux L."/>
            <person name="Barakat M."/>
            <person name="Bonnefoy V."/>
            <person name="Bruneel O."/>
            <person name="Chandler M."/>
            <person name="Cleiss J."/>
            <person name="Duran R."/>
            <person name="Elbaz-Poulichet F."/>
            <person name="Fonknechten N."/>
            <person name="Lauga B."/>
            <person name="Mornico D."/>
            <person name="Ortet P."/>
            <person name="Schaeffer C."/>
            <person name="Siguier P."/>
            <person name="Alexander Thil Smith A."/>
            <person name="Van Dorsselaer A."/>
            <person name="Weissenbach J."/>
            <person name="Medigue C."/>
            <person name="Le Paslier D."/>
        </authorList>
    </citation>
    <scope>NUCLEOTIDE SEQUENCE</scope>
</reference>
<protein>
    <submittedName>
        <fullName evidence="2">Uncharacterized protein</fullName>
    </submittedName>
</protein>
<accession>E6PXG0</accession>
<keyword evidence="1" id="KW-0472">Membrane</keyword>
<evidence type="ECO:0000313" key="2">
    <source>
        <dbReference type="EMBL" id="CBH99619.1"/>
    </source>
</evidence>
<evidence type="ECO:0000256" key="1">
    <source>
        <dbReference type="SAM" id="Phobius"/>
    </source>
</evidence>
<feature type="transmembrane region" description="Helical" evidence="1">
    <location>
        <begin position="64"/>
        <end position="87"/>
    </location>
</feature>
<organism evidence="2">
    <name type="scientific">mine drainage metagenome</name>
    <dbReference type="NCBI Taxonomy" id="410659"/>
    <lineage>
        <taxon>unclassified sequences</taxon>
        <taxon>metagenomes</taxon>
        <taxon>ecological metagenomes</taxon>
    </lineage>
</organism>
<dbReference type="EMBL" id="CABN01000034">
    <property type="protein sequence ID" value="CBH99619.1"/>
    <property type="molecule type" value="Genomic_DNA"/>
</dbReference>
<sequence length="197" mass="20761">MKATALEIRLRIPIVLVFLILGFWAPWQSHLDAGPRTAWVWLGVWISTLGTSGDSGTSAISSTVGIVLVTWVAIVFAGVGALLRLWAAAHAAKPQRGLLGAWLLFAAIAILMPPTGALAALTLTALFLFRLALAGDANRPSASAPQWGRAILGELAPIGVFLCLATLSWQYNASLIERAILIACGVALLARAAFPSR</sequence>
<comment type="caution">
    <text evidence="2">The sequence shown here is derived from an EMBL/GenBank/DDBJ whole genome shotgun (WGS) entry which is preliminary data.</text>
</comment>
<proteinExistence type="predicted"/>
<feature type="transmembrane region" description="Helical" evidence="1">
    <location>
        <begin position="99"/>
        <end position="129"/>
    </location>
</feature>
<feature type="transmembrane region" description="Helical" evidence="1">
    <location>
        <begin position="150"/>
        <end position="169"/>
    </location>
</feature>